<gene>
    <name evidence="7" type="ORF">K9D25_11115</name>
</gene>
<comment type="similarity">
    <text evidence="1">Belongs to the metallo-beta-lactamase superfamily.</text>
</comment>
<evidence type="ECO:0000313" key="7">
    <source>
        <dbReference type="EMBL" id="UOK69320.1"/>
    </source>
</evidence>
<evidence type="ECO:0000256" key="5">
    <source>
        <dbReference type="SAM" id="SignalP"/>
    </source>
</evidence>
<dbReference type="CDD" id="cd07720">
    <property type="entry name" value="OPHC2-like_MBL-fold"/>
    <property type="match status" value="1"/>
</dbReference>
<feature type="chain" id="PRO_5038935349" evidence="5">
    <location>
        <begin position="42"/>
        <end position="340"/>
    </location>
</feature>
<dbReference type="PANTHER" id="PTHR42978">
    <property type="entry name" value="QUORUM-QUENCHING LACTONASE YTNP-RELATED-RELATED"/>
    <property type="match status" value="1"/>
</dbReference>
<protein>
    <submittedName>
        <fullName evidence="7">MBL fold metallo-hydrolase</fullName>
    </submittedName>
</protein>
<keyword evidence="5" id="KW-0732">Signal</keyword>
<dbReference type="SMART" id="SM00849">
    <property type="entry name" value="Lactamase_B"/>
    <property type="match status" value="1"/>
</dbReference>
<dbReference type="RefSeq" id="WP_244375199.1">
    <property type="nucleotide sequence ID" value="NZ_CP083239.1"/>
</dbReference>
<name>A0A9E7D3V6_9HYPH</name>
<evidence type="ECO:0000256" key="2">
    <source>
        <dbReference type="ARBA" id="ARBA00022723"/>
    </source>
</evidence>
<dbReference type="SUPFAM" id="SSF56281">
    <property type="entry name" value="Metallo-hydrolase/oxidoreductase"/>
    <property type="match status" value="1"/>
</dbReference>
<dbReference type="AlphaFoldDB" id="A0A9E7D3V6"/>
<keyword evidence="4" id="KW-0862">Zinc</keyword>
<dbReference type="InterPro" id="IPR051013">
    <property type="entry name" value="MBL_superfamily_lactonases"/>
</dbReference>
<reference evidence="7" key="1">
    <citation type="submission" date="2021-09" db="EMBL/GenBank/DDBJ databases">
        <title>Network and meta-omics reveal the key degrader and cooperation patterns in an efficient 1,4-dioxane-degrading microbial community.</title>
        <authorList>
            <person name="Dai C."/>
        </authorList>
    </citation>
    <scope>NUCLEOTIDE SEQUENCE</scope>
    <source>
        <strain evidence="7">ZM13</strain>
    </source>
</reference>
<feature type="signal peptide" evidence="5">
    <location>
        <begin position="1"/>
        <end position="41"/>
    </location>
</feature>
<dbReference type="InterPro" id="IPR036866">
    <property type="entry name" value="RibonucZ/Hydroxyglut_hydro"/>
</dbReference>
<accession>A0A9E7D3V6</accession>
<dbReference type="InterPro" id="IPR006311">
    <property type="entry name" value="TAT_signal"/>
</dbReference>
<feature type="domain" description="Metallo-beta-lactamase" evidence="6">
    <location>
        <begin position="106"/>
        <end position="313"/>
    </location>
</feature>
<dbReference type="Gene3D" id="3.60.15.10">
    <property type="entry name" value="Ribonuclease Z/Hydroxyacylglutathione hydrolase-like"/>
    <property type="match status" value="1"/>
</dbReference>
<dbReference type="PROSITE" id="PS51318">
    <property type="entry name" value="TAT"/>
    <property type="match status" value="1"/>
</dbReference>
<dbReference type="EMBL" id="CP083239">
    <property type="protein sequence ID" value="UOK69320.1"/>
    <property type="molecule type" value="Genomic_DNA"/>
</dbReference>
<dbReference type="Pfam" id="PF00753">
    <property type="entry name" value="Lactamase_B"/>
    <property type="match status" value="1"/>
</dbReference>
<evidence type="ECO:0000256" key="4">
    <source>
        <dbReference type="ARBA" id="ARBA00022833"/>
    </source>
</evidence>
<proteinExistence type="inferred from homology"/>
<keyword evidence="2" id="KW-0479">Metal-binding</keyword>
<evidence type="ECO:0000313" key="8">
    <source>
        <dbReference type="Proteomes" id="UP000831684"/>
    </source>
</evidence>
<evidence type="ECO:0000256" key="3">
    <source>
        <dbReference type="ARBA" id="ARBA00022801"/>
    </source>
</evidence>
<dbReference type="PANTHER" id="PTHR42978:SF6">
    <property type="entry name" value="QUORUM-QUENCHING LACTONASE YTNP-RELATED"/>
    <property type="match status" value="1"/>
</dbReference>
<dbReference type="Proteomes" id="UP000831684">
    <property type="component" value="Chromosome"/>
</dbReference>
<evidence type="ECO:0000259" key="6">
    <source>
        <dbReference type="SMART" id="SM00849"/>
    </source>
</evidence>
<dbReference type="GO" id="GO:0016787">
    <property type="term" value="F:hydrolase activity"/>
    <property type="evidence" value="ECO:0007669"/>
    <property type="project" value="UniProtKB-KW"/>
</dbReference>
<keyword evidence="3" id="KW-0378">Hydrolase</keyword>
<dbReference type="InterPro" id="IPR001279">
    <property type="entry name" value="Metallo-B-lactamas"/>
</dbReference>
<organism evidence="7 8">
    <name type="scientific">Ancylobacter polymorphus</name>
    <dbReference type="NCBI Taxonomy" id="223390"/>
    <lineage>
        <taxon>Bacteria</taxon>
        <taxon>Pseudomonadati</taxon>
        <taxon>Pseudomonadota</taxon>
        <taxon>Alphaproteobacteria</taxon>
        <taxon>Hyphomicrobiales</taxon>
        <taxon>Xanthobacteraceae</taxon>
        <taxon>Ancylobacter</taxon>
    </lineage>
</organism>
<sequence>MRRLSPLPARRQLAFSRRQTLAAALGLLAAPAVLRAFPALAAAPELGPSTPTFQRFRLGGFEVTSLLDASVMIDGPWPIVGEDRLAGEVEALMAANLLPERRFRPGFSPTLVNTGRELVLFDAGNGANGFVPPPAGGQLVKSLVAAGYAPEQVDVVVITHAHPDHVGGLMNEGKPTFPNARYVIGATEFDFWKSDRPLAAPKESNEYGSAVLFRSHVLPLADKTSFLAADGEVLPGIRAVAAHGHTPGHLAFHVESQGKRLLVWGDCAHHEVASLARPDWHALFDQDKVAGAATRRKIYDMVSTDRVLVAAYHTSFPSLGYVERQGEGYRWLPLTYQLEP</sequence>
<dbReference type="KEGG" id="apol:K9D25_11115"/>
<evidence type="ECO:0000256" key="1">
    <source>
        <dbReference type="ARBA" id="ARBA00007749"/>
    </source>
</evidence>
<dbReference type="GO" id="GO:0046872">
    <property type="term" value="F:metal ion binding"/>
    <property type="evidence" value="ECO:0007669"/>
    <property type="project" value="UniProtKB-KW"/>
</dbReference>